<name>A0ABW5FPJ1_9PSEU</name>
<proteinExistence type="predicted"/>
<keyword evidence="3" id="KW-1185">Reference proteome</keyword>
<comment type="caution">
    <text evidence="2">The sequence shown here is derived from an EMBL/GenBank/DDBJ whole genome shotgun (WGS) entry which is preliminary data.</text>
</comment>
<gene>
    <name evidence="2" type="ORF">ACFSXZ_05155</name>
</gene>
<feature type="region of interest" description="Disordered" evidence="1">
    <location>
        <begin position="39"/>
        <end position="63"/>
    </location>
</feature>
<evidence type="ECO:0000313" key="2">
    <source>
        <dbReference type="EMBL" id="MFD2415712.1"/>
    </source>
</evidence>
<reference evidence="3" key="1">
    <citation type="journal article" date="2019" name="Int. J. Syst. Evol. Microbiol.">
        <title>The Global Catalogue of Microorganisms (GCM) 10K type strain sequencing project: providing services to taxonomists for standard genome sequencing and annotation.</title>
        <authorList>
            <consortium name="The Broad Institute Genomics Platform"/>
            <consortium name="The Broad Institute Genome Sequencing Center for Infectious Disease"/>
            <person name="Wu L."/>
            <person name="Ma J."/>
        </authorList>
    </citation>
    <scope>NUCLEOTIDE SEQUENCE [LARGE SCALE GENOMIC DNA]</scope>
    <source>
        <strain evidence="3">CGMCC 4.7645</strain>
    </source>
</reference>
<accession>A0ABW5FPJ1</accession>
<evidence type="ECO:0000256" key="1">
    <source>
        <dbReference type="SAM" id="MobiDB-lite"/>
    </source>
</evidence>
<evidence type="ECO:0000313" key="3">
    <source>
        <dbReference type="Proteomes" id="UP001597417"/>
    </source>
</evidence>
<sequence>MFCHTRESFAACVERETAARRSPLPHMCGEGVLLVDRDGLGRRTPQEAHARLQAGPPPLSAHE</sequence>
<organism evidence="2 3">
    <name type="scientific">Amycolatopsis pigmentata</name>
    <dbReference type="NCBI Taxonomy" id="450801"/>
    <lineage>
        <taxon>Bacteria</taxon>
        <taxon>Bacillati</taxon>
        <taxon>Actinomycetota</taxon>
        <taxon>Actinomycetes</taxon>
        <taxon>Pseudonocardiales</taxon>
        <taxon>Pseudonocardiaceae</taxon>
        <taxon>Amycolatopsis</taxon>
    </lineage>
</organism>
<dbReference type="EMBL" id="JBHUKR010000004">
    <property type="protein sequence ID" value="MFD2415712.1"/>
    <property type="molecule type" value="Genomic_DNA"/>
</dbReference>
<feature type="compositionally biased region" description="Basic and acidic residues" evidence="1">
    <location>
        <begin position="39"/>
        <end position="50"/>
    </location>
</feature>
<dbReference type="Proteomes" id="UP001597417">
    <property type="component" value="Unassembled WGS sequence"/>
</dbReference>
<protein>
    <submittedName>
        <fullName evidence="2">Uncharacterized protein</fullName>
    </submittedName>
</protein>
<dbReference type="RefSeq" id="WP_378261750.1">
    <property type="nucleotide sequence ID" value="NZ_JBHUKR010000004.1"/>
</dbReference>